<evidence type="ECO:0000313" key="2">
    <source>
        <dbReference type="EMBL" id="KFI97233.1"/>
    </source>
</evidence>
<accession>A0A087DNY3</accession>
<evidence type="ECO:0000259" key="1">
    <source>
        <dbReference type="Pfam" id="PF14267"/>
    </source>
</evidence>
<sequence>MAEGKQIRLFLIDGTFSGLVTAEIMNWTGHVFKGSRSELGRIYQREEAQRTGVYILLGDKSDGSPLAYIGESDNIASRLKQHAAKKSFWSEVVFVTSKDGNLTSAHARYIEAQLIQRAKEIGRIPLENGNEPTGGADLPEADASDMNHFIKEFLTILPVLGVEVFRGRSSKWDDALKAGEELQYDSPIFQVSVKKHGGTAYGQIIDGEFTVLKGSAIAAEVTRKDNVVESTRRQFELRKQLHERLNNEGAIVIDDKGIATLTRDVPFSSPSAAAAFVQGRATANGRREWRTKDNDTYADWEGWK</sequence>
<organism evidence="2 3">
    <name type="scientific">Bifidobacterium adolescentis JCM 15918</name>
    <dbReference type="NCBI Taxonomy" id="1437612"/>
    <lineage>
        <taxon>Bacteria</taxon>
        <taxon>Bacillati</taxon>
        <taxon>Actinomycetota</taxon>
        <taxon>Actinomycetes</taxon>
        <taxon>Bifidobacteriales</taxon>
        <taxon>Bifidobacteriaceae</taxon>
        <taxon>Bifidobacterium</taxon>
    </lineage>
</organism>
<dbReference type="InterPro" id="IPR025579">
    <property type="entry name" value="DUF4357"/>
</dbReference>
<gene>
    <name evidence="2" type="ORF">BSTER_1240</name>
</gene>
<dbReference type="Proteomes" id="UP000029091">
    <property type="component" value="Unassembled WGS sequence"/>
</dbReference>
<reference evidence="2 3" key="1">
    <citation type="submission" date="2014-03" db="EMBL/GenBank/DDBJ databases">
        <title>Genomics of Bifidobacteria.</title>
        <authorList>
            <person name="Ventura M."/>
            <person name="Milani C."/>
            <person name="Lugli G.A."/>
        </authorList>
    </citation>
    <scope>NUCLEOTIDE SEQUENCE [LARGE SCALE GENOMIC DNA]</scope>
    <source>
        <strain evidence="3">JCM 15918</strain>
    </source>
</reference>
<dbReference type="AlphaFoldDB" id="A0A087DNY3"/>
<feature type="domain" description="DUF4357" evidence="1">
    <location>
        <begin position="243"/>
        <end position="296"/>
    </location>
</feature>
<comment type="caution">
    <text evidence="2">The sequence shown here is derived from an EMBL/GenBank/DDBJ whole genome shotgun (WGS) entry which is preliminary data.</text>
</comment>
<name>A0A087DNY3_BIFAD</name>
<protein>
    <submittedName>
        <fullName evidence="2">Methionine sulfoxide reductase A</fullName>
    </submittedName>
</protein>
<evidence type="ECO:0000313" key="3">
    <source>
        <dbReference type="Proteomes" id="UP000029091"/>
    </source>
</evidence>
<dbReference type="CDD" id="cd10447">
    <property type="entry name" value="GIY-YIG_unchar_2"/>
    <property type="match status" value="1"/>
</dbReference>
<proteinExistence type="predicted"/>
<dbReference type="Pfam" id="PF14267">
    <property type="entry name" value="DUF4357"/>
    <property type="match status" value="1"/>
</dbReference>
<dbReference type="RefSeq" id="WP_033499909.1">
    <property type="nucleotide sequence ID" value="NZ_JDUX01000006.1"/>
</dbReference>
<dbReference type="EMBL" id="JGZQ01000006">
    <property type="protein sequence ID" value="KFI97233.1"/>
    <property type="molecule type" value="Genomic_DNA"/>
</dbReference>